<evidence type="ECO:0000313" key="1">
    <source>
        <dbReference type="EMBL" id="CAL1413841.1"/>
    </source>
</evidence>
<reference evidence="1 2" key="1">
    <citation type="submission" date="2024-04" db="EMBL/GenBank/DDBJ databases">
        <authorList>
            <person name="Fracassetti M."/>
        </authorList>
    </citation>
    <scope>NUCLEOTIDE SEQUENCE [LARGE SCALE GENOMIC DNA]</scope>
</reference>
<evidence type="ECO:0000313" key="2">
    <source>
        <dbReference type="Proteomes" id="UP001497516"/>
    </source>
</evidence>
<sequence length="96" mass="10427">MPTANNPYSHGANLVVVPATAFDSNETGGASGCRNCSLSVQINWFKTLIDSLHPTLPKRRAYMKKSLTLLGEIGDFDRATNGSSSSNNIIRLKHSY</sequence>
<dbReference type="AlphaFoldDB" id="A0AAV2GSR3"/>
<dbReference type="Proteomes" id="UP001497516">
    <property type="component" value="Chromosome 9"/>
</dbReference>
<keyword evidence="2" id="KW-1185">Reference proteome</keyword>
<proteinExistence type="predicted"/>
<organism evidence="1 2">
    <name type="scientific">Linum trigynum</name>
    <dbReference type="NCBI Taxonomy" id="586398"/>
    <lineage>
        <taxon>Eukaryota</taxon>
        <taxon>Viridiplantae</taxon>
        <taxon>Streptophyta</taxon>
        <taxon>Embryophyta</taxon>
        <taxon>Tracheophyta</taxon>
        <taxon>Spermatophyta</taxon>
        <taxon>Magnoliopsida</taxon>
        <taxon>eudicotyledons</taxon>
        <taxon>Gunneridae</taxon>
        <taxon>Pentapetalae</taxon>
        <taxon>rosids</taxon>
        <taxon>fabids</taxon>
        <taxon>Malpighiales</taxon>
        <taxon>Linaceae</taxon>
        <taxon>Linum</taxon>
    </lineage>
</organism>
<name>A0AAV2GSR3_9ROSI</name>
<protein>
    <submittedName>
        <fullName evidence="1">Uncharacterized protein</fullName>
    </submittedName>
</protein>
<dbReference type="EMBL" id="OZ034822">
    <property type="protein sequence ID" value="CAL1413841.1"/>
    <property type="molecule type" value="Genomic_DNA"/>
</dbReference>
<accession>A0AAV2GSR3</accession>
<gene>
    <name evidence="1" type="ORF">LTRI10_LOCUS53041</name>
</gene>